<dbReference type="Proteomes" id="UP001497516">
    <property type="component" value="Chromosome 8"/>
</dbReference>
<dbReference type="InterPro" id="IPR002902">
    <property type="entry name" value="GNK2"/>
</dbReference>
<evidence type="ECO:0000313" key="6">
    <source>
        <dbReference type="Proteomes" id="UP001497516"/>
    </source>
</evidence>
<dbReference type="AlphaFoldDB" id="A0AAV2GGD9"/>
<sequence length="154" mass="16378">MSSAAVTVTTTVLLAIICTMFCSLPAVSCFNAEPCDGGDSTGRCSLDPLPAPSAYRQRFIFDGFSAVVFHAGNFTGCYKRGFVSADGSQVAAVAYFNCDGAPSDDCRDCFRRGFARLEQGCQGRAGGTVLLEKCCVRYETAYYDFCALGVEDGV</sequence>
<proteinExistence type="predicted"/>
<feature type="signal peptide" evidence="3">
    <location>
        <begin position="1"/>
        <end position="29"/>
    </location>
</feature>
<evidence type="ECO:0000256" key="3">
    <source>
        <dbReference type="SAM" id="SignalP"/>
    </source>
</evidence>
<keyword evidence="1 3" id="KW-0732">Signal</keyword>
<evidence type="ECO:0000259" key="4">
    <source>
        <dbReference type="PROSITE" id="PS51473"/>
    </source>
</evidence>
<accession>A0AAV2GGD9</accession>
<feature type="chain" id="PRO_5043494824" description="Gnk2-homologous domain-containing protein" evidence="3">
    <location>
        <begin position="30"/>
        <end position="154"/>
    </location>
</feature>
<evidence type="ECO:0000256" key="1">
    <source>
        <dbReference type="ARBA" id="ARBA00022729"/>
    </source>
</evidence>
<evidence type="ECO:0000256" key="2">
    <source>
        <dbReference type="ARBA" id="ARBA00022737"/>
    </source>
</evidence>
<protein>
    <recommendedName>
        <fullName evidence="4">Gnk2-homologous domain-containing protein</fullName>
    </recommendedName>
</protein>
<dbReference type="Pfam" id="PF01657">
    <property type="entry name" value="Stress-antifung"/>
    <property type="match status" value="1"/>
</dbReference>
<keyword evidence="6" id="KW-1185">Reference proteome</keyword>
<reference evidence="5 6" key="1">
    <citation type="submission" date="2024-04" db="EMBL/GenBank/DDBJ databases">
        <authorList>
            <person name="Fracassetti M."/>
        </authorList>
    </citation>
    <scope>NUCLEOTIDE SEQUENCE [LARGE SCALE GENOMIC DNA]</scope>
</reference>
<feature type="domain" description="Gnk2-homologous" evidence="4">
    <location>
        <begin position="37"/>
        <end position="143"/>
    </location>
</feature>
<dbReference type="InterPro" id="IPR038408">
    <property type="entry name" value="GNK2_sf"/>
</dbReference>
<dbReference type="Gene3D" id="3.30.430.20">
    <property type="entry name" value="Gnk2 domain, C-X8-C-X2-C motif"/>
    <property type="match status" value="1"/>
</dbReference>
<keyword evidence="2" id="KW-0677">Repeat</keyword>
<dbReference type="PROSITE" id="PS51473">
    <property type="entry name" value="GNK2"/>
    <property type="match status" value="1"/>
</dbReference>
<organism evidence="5 6">
    <name type="scientific">Linum trigynum</name>
    <dbReference type="NCBI Taxonomy" id="586398"/>
    <lineage>
        <taxon>Eukaryota</taxon>
        <taxon>Viridiplantae</taxon>
        <taxon>Streptophyta</taxon>
        <taxon>Embryophyta</taxon>
        <taxon>Tracheophyta</taxon>
        <taxon>Spermatophyta</taxon>
        <taxon>Magnoliopsida</taxon>
        <taxon>eudicotyledons</taxon>
        <taxon>Gunneridae</taxon>
        <taxon>Pentapetalae</taxon>
        <taxon>rosids</taxon>
        <taxon>fabids</taxon>
        <taxon>Malpighiales</taxon>
        <taxon>Linaceae</taxon>
        <taxon>Linum</taxon>
    </lineage>
</organism>
<evidence type="ECO:0000313" key="5">
    <source>
        <dbReference type="EMBL" id="CAL1409254.1"/>
    </source>
</evidence>
<name>A0AAV2GGD9_9ROSI</name>
<gene>
    <name evidence="5" type="ORF">LTRI10_LOCUS48768</name>
</gene>
<dbReference type="EMBL" id="OZ034821">
    <property type="protein sequence ID" value="CAL1409254.1"/>
    <property type="molecule type" value="Genomic_DNA"/>
</dbReference>